<reference evidence="3" key="1">
    <citation type="submission" date="2016-06" db="EMBL/GenBank/DDBJ databases">
        <title>Parallel loss of symbiosis genes in relatives of nitrogen-fixing non-legume Parasponia.</title>
        <authorList>
            <person name="Van Velzen R."/>
            <person name="Holmer R."/>
            <person name="Bu F."/>
            <person name="Rutten L."/>
            <person name="Van Zeijl A."/>
            <person name="Liu W."/>
            <person name="Santuari L."/>
            <person name="Cao Q."/>
            <person name="Sharma T."/>
            <person name="Shen D."/>
            <person name="Roswanjaya Y."/>
            <person name="Wardhani T."/>
            <person name="Kalhor M.S."/>
            <person name="Jansen J."/>
            <person name="Van den Hoogen J."/>
            <person name="Gungor B."/>
            <person name="Hartog M."/>
            <person name="Hontelez J."/>
            <person name="Verver J."/>
            <person name="Yang W.-C."/>
            <person name="Schijlen E."/>
            <person name="Repin R."/>
            <person name="Schilthuizen M."/>
            <person name="Schranz E."/>
            <person name="Heidstra R."/>
            <person name="Miyata K."/>
            <person name="Fedorova E."/>
            <person name="Kohlen W."/>
            <person name="Bisseling T."/>
            <person name="Smit S."/>
            <person name="Geurts R."/>
        </authorList>
    </citation>
    <scope>NUCLEOTIDE SEQUENCE [LARGE SCALE GENOMIC DNA]</scope>
    <source>
        <strain evidence="3">cv. WU1-14</strain>
    </source>
</reference>
<evidence type="ECO:0000313" key="2">
    <source>
        <dbReference type="EMBL" id="PON56209.1"/>
    </source>
</evidence>
<feature type="region of interest" description="Disordered" evidence="1">
    <location>
        <begin position="1"/>
        <end position="33"/>
    </location>
</feature>
<evidence type="ECO:0000256" key="1">
    <source>
        <dbReference type="SAM" id="MobiDB-lite"/>
    </source>
</evidence>
<protein>
    <submittedName>
        <fullName evidence="2">Uncharacterized protein</fullName>
    </submittedName>
</protein>
<dbReference type="Proteomes" id="UP000237105">
    <property type="component" value="Unassembled WGS sequence"/>
</dbReference>
<dbReference type="AlphaFoldDB" id="A0A2P5C5B6"/>
<accession>A0A2P5C5B6</accession>
<organism evidence="2 3">
    <name type="scientific">Parasponia andersonii</name>
    <name type="common">Sponia andersonii</name>
    <dbReference type="NCBI Taxonomy" id="3476"/>
    <lineage>
        <taxon>Eukaryota</taxon>
        <taxon>Viridiplantae</taxon>
        <taxon>Streptophyta</taxon>
        <taxon>Embryophyta</taxon>
        <taxon>Tracheophyta</taxon>
        <taxon>Spermatophyta</taxon>
        <taxon>Magnoliopsida</taxon>
        <taxon>eudicotyledons</taxon>
        <taxon>Gunneridae</taxon>
        <taxon>Pentapetalae</taxon>
        <taxon>rosids</taxon>
        <taxon>fabids</taxon>
        <taxon>Rosales</taxon>
        <taxon>Cannabaceae</taxon>
        <taxon>Parasponia</taxon>
    </lineage>
</organism>
<sequence length="48" mass="5147">MGFSFEDGKAFERSNKRRPGVAPGDRSGRSLGIPSLDLEIAMAHGKSL</sequence>
<proteinExistence type="predicted"/>
<keyword evidence="3" id="KW-1185">Reference proteome</keyword>
<dbReference type="EMBL" id="JXTB01000173">
    <property type="protein sequence ID" value="PON56209.1"/>
    <property type="molecule type" value="Genomic_DNA"/>
</dbReference>
<evidence type="ECO:0000313" key="3">
    <source>
        <dbReference type="Proteomes" id="UP000237105"/>
    </source>
</evidence>
<name>A0A2P5C5B6_PARAD</name>
<gene>
    <name evidence="2" type="ORF">PanWU01x14_182210</name>
</gene>
<feature type="compositionally biased region" description="Basic and acidic residues" evidence="1">
    <location>
        <begin position="1"/>
        <end position="14"/>
    </location>
</feature>
<comment type="caution">
    <text evidence="2">The sequence shown here is derived from an EMBL/GenBank/DDBJ whole genome shotgun (WGS) entry which is preliminary data.</text>
</comment>
<dbReference type="OrthoDB" id="1745885at2759"/>